<dbReference type="InterPro" id="IPR000232">
    <property type="entry name" value="HSF_DNA-bd"/>
</dbReference>
<feature type="region of interest" description="Disordered" evidence="9">
    <location>
        <begin position="688"/>
        <end position="747"/>
    </location>
</feature>
<organism evidence="11 12">
    <name type="scientific">Neolentinus lepideus HHB14362 ss-1</name>
    <dbReference type="NCBI Taxonomy" id="1314782"/>
    <lineage>
        <taxon>Eukaryota</taxon>
        <taxon>Fungi</taxon>
        <taxon>Dikarya</taxon>
        <taxon>Basidiomycota</taxon>
        <taxon>Agaricomycotina</taxon>
        <taxon>Agaricomycetes</taxon>
        <taxon>Gloeophyllales</taxon>
        <taxon>Gloeophyllaceae</taxon>
        <taxon>Neolentinus</taxon>
    </lineage>
</organism>
<feature type="region of interest" description="Disordered" evidence="9">
    <location>
        <begin position="607"/>
        <end position="635"/>
    </location>
</feature>
<dbReference type="InParanoid" id="A0A165MA81"/>
<dbReference type="PANTHER" id="PTHR10015">
    <property type="entry name" value="HEAT SHOCK TRANSCRIPTION FACTOR"/>
    <property type="match status" value="1"/>
</dbReference>
<feature type="region of interest" description="Disordered" evidence="9">
    <location>
        <begin position="233"/>
        <end position="252"/>
    </location>
</feature>
<evidence type="ECO:0000256" key="1">
    <source>
        <dbReference type="ARBA" id="ARBA00004123"/>
    </source>
</evidence>
<dbReference type="InterPro" id="IPR036388">
    <property type="entry name" value="WH-like_DNA-bd_sf"/>
</dbReference>
<keyword evidence="12" id="KW-1185">Reference proteome</keyword>
<evidence type="ECO:0000256" key="5">
    <source>
        <dbReference type="ARBA" id="ARBA00023163"/>
    </source>
</evidence>
<dbReference type="FunFam" id="1.10.10.10:FF:000027">
    <property type="entry name" value="Heat shock transcription factor 1"/>
    <property type="match status" value="1"/>
</dbReference>
<dbReference type="EMBL" id="KV425711">
    <property type="protein sequence ID" value="KZT18088.1"/>
    <property type="molecule type" value="Genomic_DNA"/>
</dbReference>
<feature type="compositionally biased region" description="Polar residues" evidence="9">
    <location>
        <begin position="688"/>
        <end position="704"/>
    </location>
</feature>
<dbReference type="PRINTS" id="PR00056">
    <property type="entry name" value="HSFDOMAIN"/>
</dbReference>
<feature type="region of interest" description="Disordered" evidence="9">
    <location>
        <begin position="378"/>
        <end position="425"/>
    </location>
</feature>
<dbReference type="PANTHER" id="PTHR10015:SF427">
    <property type="entry name" value="HEAT SHOCK FACTOR PROTEIN"/>
    <property type="match status" value="1"/>
</dbReference>
<dbReference type="InterPro" id="IPR036390">
    <property type="entry name" value="WH_DNA-bd_sf"/>
</dbReference>
<evidence type="ECO:0000256" key="2">
    <source>
        <dbReference type="ARBA" id="ARBA00006403"/>
    </source>
</evidence>
<dbReference type="SUPFAM" id="SSF46785">
    <property type="entry name" value="Winged helix' DNA-binding domain"/>
    <property type="match status" value="1"/>
</dbReference>
<evidence type="ECO:0000256" key="4">
    <source>
        <dbReference type="ARBA" id="ARBA00023125"/>
    </source>
</evidence>
<evidence type="ECO:0000256" key="6">
    <source>
        <dbReference type="ARBA" id="ARBA00023242"/>
    </source>
</evidence>
<dbReference type="STRING" id="1314782.A0A165MA81"/>
<proteinExistence type="inferred from homology"/>
<keyword evidence="5" id="KW-0804">Transcription</keyword>
<evidence type="ECO:0000259" key="10">
    <source>
        <dbReference type="PROSITE" id="PS00434"/>
    </source>
</evidence>
<dbReference type="Pfam" id="PF00447">
    <property type="entry name" value="HSF_DNA-bind"/>
    <property type="match status" value="1"/>
</dbReference>
<comment type="subcellular location">
    <subcellularLocation>
        <location evidence="1">Nucleus</location>
    </subcellularLocation>
</comment>
<dbReference type="GO" id="GO:0003700">
    <property type="term" value="F:DNA-binding transcription factor activity"/>
    <property type="evidence" value="ECO:0007669"/>
    <property type="project" value="InterPro"/>
</dbReference>
<evidence type="ECO:0000256" key="3">
    <source>
        <dbReference type="ARBA" id="ARBA00023015"/>
    </source>
</evidence>
<keyword evidence="6" id="KW-0539">Nucleus</keyword>
<comment type="subunit">
    <text evidence="7">Homotrimer. Homotrimerization increases the affinity of HSF1 to DNA. Interacts with transcriptional coregulator SSA1 on chromatin.</text>
</comment>
<comment type="similarity">
    <text evidence="2 8">Belongs to the HSF family.</text>
</comment>
<feature type="region of interest" description="Disordered" evidence="9">
    <location>
        <begin position="478"/>
        <end position="501"/>
    </location>
</feature>
<dbReference type="Gene3D" id="1.10.10.10">
    <property type="entry name" value="Winged helix-like DNA-binding domain superfamily/Winged helix DNA-binding domain"/>
    <property type="match status" value="1"/>
</dbReference>
<evidence type="ECO:0000313" key="11">
    <source>
        <dbReference type="EMBL" id="KZT18088.1"/>
    </source>
</evidence>
<evidence type="ECO:0000256" key="7">
    <source>
        <dbReference type="ARBA" id="ARBA00062171"/>
    </source>
</evidence>
<feature type="region of interest" description="Disordered" evidence="9">
    <location>
        <begin position="258"/>
        <end position="343"/>
    </location>
</feature>
<gene>
    <name evidence="11" type="ORF">NEOLEDRAFT_1184593</name>
</gene>
<feature type="domain" description="HSF-type DNA-binding" evidence="10">
    <location>
        <begin position="70"/>
        <end position="94"/>
    </location>
</feature>
<sequence>MASDQQVALARAPRGSTSNLTKTARQVVPAFLQKLYEMVNDPTNNDLIRWADAGDSFFVLDHERFAREVLGRWFKHQNFSSFVRQLNMYGFHKIPHLQQGVLKSEAETEFWNFEHPNFRCGQPDLLYLIQRKKQAQSSGNEDHFLEATKDSNNPMATNGPLSAGQLVDINTIVNGIAVIKRHQTAISADLNDLKTSNQQLWQEALAARERHKKQQDTINRILKFLAGVFGQGGASKHDGNHSPPAMIPRKRQRLMIGDMDSTEGKARAVEITDVDDDEDEEMPLRSPTSRTDRDRSPFSGIQMARIDTPLSSIPPSEVAFSPAPTDNSLGHLGAGLHPGSASSNLVTPTALTTTNERPRGTPTLGSPLLSVPDKQIGMNSHAGAQPNGIAHSTLSPPATQQPLNTPTQTLDPYPTPHANQGIGTSPYNPSAITSLTTTTPSTSDPASLQAAFQHMLNTPSQMQRFFQALTNGGNFPGYPMPVDSSQHQYGQPAYPTSTDSQQTQLQQYRVPSPVLYSPPPPLPPQESVQLQRMDSSGIVEPLMQDAERLAKTYKDAAEIDADVDALQTSIYSLIENMGLDPTVLHNSVNGGAPAHLSGVPTNGVLPNGAHRSDVSMPPPSMHLNGEPSAPNSDFDFDAFLTEYGGDMNGDYNDFAEKLVNQTPGINGDLAVQDASTEQLTAFLDEVASNTSDTAPSPANSSKHSPQLRPQAGQKRKSDAASLHFADQIKPMVNSDTSTGNGAKTKHK</sequence>
<keyword evidence="3" id="KW-0805">Transcription regulation</keyword>
<dbReference type="AlphaFoldDB" id="A0A165MA81"/>
<name>A0A165MA81_9AGAM</name>
<reference evidence="11 12" key="1">
    <citation type="journal article" date="2016" name="Mol. Biol. Evol.">
        <title>Comparative Genomics of Early-Diverging Mushroom-Forming Fungi Provides Insights into the Origins of Lignocellulose Decay Capabilities.</title>
        <authorList>
            <person name="Nagy L.G."/>
            <person name="Riley R."/>
            <person name="Tritt A."/>
            <person name="Adam C."/>
            <person name="Daum C."/>
            <person name="Floudas D."/>
            <person name="Sun H."/>
            <person name="Yadav J.S."/>
            <person name="Pangilinan J."/>
            <person name="Larsson K.H."/>
            <person name="Matsuura K."/>
            <person name="Barry K."/>
            <person name="Labutti K."/>
            <person name="Kuo R."/>
            <person name="Ohm R.A."/>
            <person name="Bhattacharya S.S."/>
            <person name="Shirouzu T."/>
            <person name="Yoshinaga Y."/>
            <person name="Martin F.M."/>
            <person name="Grigoriev I.V."/>
            <person name="Hibbett D.S."/>
        </authorList>
    </citation>
    <scope>NUCLEOTIDE SEQUENCE [LARGE SCALE GENOMIC DNA]</scope>
    <source>
        <strain evidence="11 12">HHB14362 ss-1</strain>
    </source>
</reference>
<dbReference type="PROSITE" id="PS00434">
    <property type="entry name" value="HSF_DOMAIN"/>
    <property type="match status" value="1"/>
</dbReference>
<dbReference type="GO" id="GO:0005634">
    <property type="term" value="C:nucleus"/>
    <property type="evidence" value="ECO:0007669"/>
    <property type="project" value="UniProtKB-SubCell"/>
</dbReference>
<dbReference type="SMART" id="SM00415">
    <property type="entry name" value="HSF"/>
    <property type="match status" value="1"/>
</dbReference>
<keyword evidence="4" id="KW-0238">DNA-binding</keyword>
<protein>
    <recommendedName>
        <fullName evidence="10">HSF-type DNA-binding domain-containing protein</fullName>
    </recommendedName>
</protein>
<evidence type="ECO:0000313" key="12">
    <source>
        <dbReference type="Proteomes" id="UP000076761"/>
    </source>
</evidence>
<accession>A0A165MA81</accession>
<dbReference type="Proteomes" id="UP000076761">
    <property type="component" value="Unassembled WGS sequence"/>
</dbReference>
<feature type="compositionally biased region" description="Low complexity" evidence="9">
    <location>
        <begin position="396"/>
        <end position="409"/>
    </location>
</feature>
<dbReference type="GO" id="GO:0043565">
    <property type="term" value="F:sequence-specific DNA binding"/>
    <property type="evidence" value="ECO:0007669"/>
    <property type="project" value="InterPro"/>
</dbReference>
<evidence type="ECO:0000256" key="8">
    <source>
        <dbReference type="RuleBase" id="RU004020"/>
    </source>
</evidence>
<feature type="compositionally biased region" description="Acidic residues" evidence="9">
    <location>
        <begin position="272"/>
        <end position="281"/>
    </location>
</feature>
<dbReference type="OrthoDB" id="60033at2759"/>
<evidence type="ECO:0000256" key="9">
    <source>
        <dbReference type="SAM" id="MobiDB-lite"/>
    </source>
</evidence>